<dbReference type="Gene3D" id="2.20.110.10">
    <property type="entry name" value="Histone H3 K4-specific methyltransferase SET7/9 N-terminal domain"/>
    <property type="match status" value="1"/>
</dbReference>
<proteinExistence type="predicted"/>
<dbReference type="Ensembl" id="ENSSPAT00000018174.1">
    <property type="protein sequence ID" value="ENSSPAP00000017897.1"/>
    <property type="gene ID" value="ENSSPAG00000013529.1"/>
</dbReference>
<organism evidence="2">
    <name type="scientific">Stegastes partitus</name>
    <name type="common">bicolor damselfish</name>
    <dbReference type="NCBI Taxonomy" id="144197"/>
    <lineage>
        <taxon>Eukaryota</taxon>
        <taxon>Metazoa</taxon>
        <taxon>Chordata</taxon>
        <taxon>Craniata</taxon>
        <taxon>Vertebrata</taxon>
        <taxon>Euteleostomi</taxon>
        <taxon>Actinopterygii</taxon>
        <taxon>Neopterygii</taxon>
        <taxon>Teleostei</taxon>
        <taxon>Neoteleostei</taxon>
        <taxon>Acanthomorphata</taxon>
        <taxon>Ovalentaria</taxon>
        <taxon>Pomacentridae</taxon>
        <taxon>Stegastes</taxon>
    </lineage>
</organism>
<dbReference type="PANTHER" id="PTHR15897">
    <property type="entry name" value="ANKYRIN REPEAT AND MYND DOMAIN PROTEIN 1"/>
    <property type="match status" value="1"/>
</dbReference>
<dbReference type="Pfam" id="PF02493">
    <property type="entry name" value="MORN"/>
    <property type="match status" value="2"/>
</dbReference>
<dbReference type="PANTHER" id="PTHR15897:SF2">
    <property type="entry name" value="ANKYRIN REPEAT AND MYND DOMAIN-CONTAINING PROTEIN 1"/>
    <property type="match status" value="1"/>
</dbReference>
<dbReference type="InterPro" id="IPR053064">
    <property type="entry name" value="Ankyrin-MYND_domain-protein"/>
</dbReference>
<dbReference type="InterPro" id="IPR003409">
    <property type="entry name" value="MORN"/>
</dbReference>
<accession>A0A3B5AWL3</accession>
<protein>
    <submittedName>
        <fullName evidence="2">Uncharacterized protein</fullName>
    </submittedName>
</protein>
<reference evidence="2" key="1">
    <citation type="submission" date="2023-09" db="UniProtKB">
        <authorList>
            <consortium name="Ensembl"/>
        </authorList>
    </citation>
    <scope>IDENTIFICATION</scope>
</reference>
<evidence type="ECO:0000256" key="1">
    <source>
        <dbReference type="ARBA" id="ARBA00022737"/>
    </source>
</evidence>
<evidence type="ECO:0000313" key="2">
    <source>
        <dbReference type="Ensembl" id="ENSSPAP00000017897.1"/>
    </source>
</evidence>
<dbReference type="GeneTree" id="ENSGT01030000237932"/>
<dbReference type="STRING" id="144197.ENSSPAP00000017897"/>
<dbReference type="SUPFAM" id="SSF82185">
    <property type="entry name" value="Histone H3 K4-specific methyltransferase SET7/9 N-terminal domain"/>
    <property type="match status" value="1"/>
</dbReference>
<sequence length="80" mass="9543">KYCISKLEKPSERSYEGSFYKDYKHGDALYCWPTGHKFIGKFSLNRKEGYGQQVFPDGATWFVYHSLFLWIKYSVIPIKY</sequence>
<name>A0A3B5AWL3_9TELE</name>
<keyword evidence="1" id="KW-0677">Repeat</keyword>
<dbReference type="AlphaFoldDB" id="A0A3B5AWL3"/>